<reference evidence="3 4" key="1">
    <citation type="journal article" date="2009" name="Science">
        <title>Green evolution and dynamic adaptations revealed by genomes of the marine picoeukaryotes Micromonas.</title>
        <authorList>
            <person name="Worden A.Z."/>
            <person name="Lee J.H."/>
            <person name="Mock T."/>
            <person name="Rouze P."/>
            <person name="Simmons M.P."/>
            <person name="Aerts A.L."/>
            <person name="Allen A.E."/>
            <person name="Cuvelier M.L."/>
            <person name="Derelle E."/>
            <person name="Everett M.V."/>
            <person name="Foulon E."/>
            <person name="Grimwood J."/>
            <person name="Gundlach H."/>
            <person name="Henrissat B."/>
            <person name="Napoli C."/>
            <person name="McDonald S.M."/>
            <person name="Parker M.S."/>
            <person name="Rombauts S."/>
            <person name="Salamov A."/>
            <person name="Von Dassow P."/>
            <person name="Badger J.H."/>
            <person name="Coutinho P.M."/>
            <person name="Demir E."/>
            <person name="Dubchak I."/>
            <person name="Gentemann C."/>
            <person name="Eikrem W."/>
            <person name="Gready J.E."/>
            <person name="John U."/>
            <person name="Lanier W."/>
            <person name="Lindquist E.A."/>
            <person name="Lucas S."/>
            <person name="Mayer K.F."/>
            <person name="Moreau H."/>
            <person name="Not F."/>
            <person name="Otillar R."/>
            <person name="Panaud O."/>
            <person name="Pangilinan J."/>
            <person name="Paulsen I."/>
            <person name="Piegu B."/>
            <person name="Poliakov A."/>
            <person name="Robbens S."/>
            <person name="Schmutz J."/>
            <person name="Toulza E."/>
            <person name="Wyss T."/>
            <person name="Zelensky A."/>
            <person name="Zhou K."/>
            <person name="Armbrust E.V."/>
            <person name="Bhattacharya D."/>
            <person name="Goodenough U.W."/>
            <person name="Van de Peer Y."/>
            <person name="Grigoriev I.V."/>
        </authorList>
    </citation>
    <scope>NUCLEOTIDE SEQUENCE [LARGE SCALE GENOMIC DNA]</scope>
    <source>
        <strain evidence="4">RCC299 / NOUM17</strain>
    </source>
</reference>
<sequence>MGAWNPRVAIAALFGLLLFFATGGVVAVSSPDLSDLSEVLRWLEQLGSLDADTQRAMLRLFGQQMVDSGVTKCDVFGGRESCIDLDPSSKFAHSCVNYPLKVDCAFYRGALAEQDEDPTSELEAEVEAQKATMCDGCNANLKDLYCAQTVPPCGSFQDHIELAIVPPLQRIVQGQIDGDNIADAVAKEVPNLVKTLALVAPCRRYCEAITSSCGCGRKITIGQVLASNKTKNILPAPPEGISYEQLLAQVKDTPLCDLYADETEPGFSGHCPKDPNALIGDTCGWCSDNNEIPTFVEEHLGVALIDGVWGWLIGPEGLLVDAGFLSRDKNVPEIPSEGKVRGPNRGRRVLSFFLWLVGLGGVGVGAFFGLRAFRRFREERGGFRHEYTRADFLEEDEGEYTAAVDLDEL</sequence>
<name>C1EAL0_MICCC</name>
<dbReference type="OrthoDB" id="2020798at2759"/>
<evidence type="ECO:0000256" key="2">
    <source>
        <dbReference type="SAM" id="SignalP"/>
    </source>
</evidence>
<organism evidence="3 4">
    <name type="scientific">Micromonas commoda (strain RCC299 / NOUM17 / CCMP2709)</name>
    <name type="common">Picoplanktonic green alga</name>
    <dbReference type="NCBI Taxonomy" id="296587"/>
    <lineage>
        <taxon>Eukaryota</taxon>
        <taxon>Viridiplantae</taxon>
        <taxon>Chlorophyta</taxon>
        <taxon>Mamiellophyceae</taxon>
        <taxon>Mamiellales</taxon>
        <taxon>Mamiellaceae</taxon>
        <taxon>Micromonas</taxon>
    </lineage>
</organism>
<dbReference type="GeneID" id="8245255"/>
<evidence type="ECO:0000313" key="3">
    <source>
        <dbReference type="EMBL" id="ACO65223.1"/>
    </source>
</evidence>
<dbReference type="AlphaFoldDB" id="C1EAL0"/>
<keyword evidence="1" id="KW-0472">Membrane</keyword>
<dbReference type="EMBL" id="CP001328">
    <property type="protein sequence ID" value="ACO65223.1"/>
    <property type="molecule type" value="Genomic_DNA"/>
</dbReference>
<keyword evidence="1" id="KW-0812">Transmembrane</keyword>
<accession>C1EAL0</accession>
<feature type="transmembrane region" description="Helical" evidence="1">
    <location>
        <begin position="349"/>
        <end position="370"/>
    </location>
</feature>
<dbReference type="eggNOG" id="ENOG502S5GJ">
    <property type="taxonomic scope" value="Eukaryota"/>
</dbReference>
<feature type="signal peptide" evidence="2">
    <location>
        <begin position="1"/>
        <end position="27"/>
    </location>
</feature>
<keyword evidence="1" id="KW-1133">Transmembrane helix</keyword>
<keyword evidence="2" id="KW-0732">Signal</keyword>
<dbReference type="KEGG" id="mis:MICPUN_108617"/>
<evidence type="ECO:0000256" key="1">
    <source>
        <dbReference type="SAM" id="Phobius"/>
    </source>
</evidence>
<proteinExistence type="predicted"/>
<dbReference type="InterPro" id="IPR036790">
    <property type="entry name" value="Frizzled_dom_sf"/>
</dbReference>
<keyword evidence="4" id="KW-1185">Reference proteome</keyword>
<dbReference type="RefSeq" id="XP_002503965.1">
    <property type="nucleotide sequence ID" value="XM_002503919.1"/>
</dbReference>
<gene>
    <name evidence="3" type="ORF">MICPUN_108617</name>
</gene>
<evidence type="ECO:0000313" key="4">
    <source>
        <dbReference type="Proteomes" id="UP000002009"/>
    </source>
</evidence>
<protein>
    <submittedName>
        <fullName evidence="3">Uncharacterized protein</fullName>
    </submittedName>
</protein>
<dbReference type="Proteomes" id="UP000002009">
    <property type="component" value="Chromosome 7"/>
</dbReference>
<feature type="chain" id="PRO_5002909085" evidence="2">
    <location>
        <begin position="28"/>
        <end position="409"/>
    </location>
</feature>
<dbReference type="InParanoid" id="C1EAL0"/>
<dbReference type="Gene3D" id="1.10.2000.10">
    <property type="entry name" value="Frizzled cysteine-rich domain"/>
    <property type="match status" value="1"/>
</dbReference>